<dbReference type="EMBL" id="JAVAIL010000003">
    <property type="protein sequence ID" value="MDP4539833.1"/>
    <property type="molecule type" value="Genomic_DNA"/>
</dbReference>
<comment type="caution">
    <text evidence="3">The sequence shown here is derived from an EMBL/GenBank/DDBJ whole genome shotgun (WGS) entry which is preliminary data.</text>
</comment>
<evidence type="ECO:0000256" key="2">
    <source>
        <dbReference type="ARBA" id="ARBA00022649"/>
    </source>
</evidence>
<keyword evidence="2" id="KW-1277">Toxin-antitoxin system</keyword>
<dbReference type="InterPro" id="IPR007712">
    <property type="entry name" value="RelE/ParE_toxin"/>
</dbReference>
<organism evidence="3 4">
    <name type="scientific">Qipengyuania benthica</name>
    <dbReference type="NCBI Taxonomy" id="3067651"/>
    <lineage>
        <taxon>Bacteria</taxon>
        <taxon>Pseudomonadati</taxon>
        <taxon>Pseudomonadota</taxon>
        <taxon>Alphaproteobacteria</taxon>
        <taxon>Sphingomonadales</taxon>
        <taxon>Erythrobacteraceae</taxon>
        <taxon>Qipengyuania</taxon>
    </lineage>
</organism>
<evidence type="ECO:0000313" key="3">
    <source>
        <dbReference type="EMBL" id="MDP4539833.1"/>
    </source>
</evidence>
<evidence type="ECO:0000313" key="4">
    <source>
        <dbReference type="Proteomes" id="UP001235664"/>
    </source>
</evidence>
<protein>
    <submittedName>
        <fullName evidence="3">Type II toxin-antitoxin system RelE/ParE family toxin</fullName>
    </submittedName>
</protein>
<dbReference type="PANTHER" id="PTHR33755">
    <property type="entry name" value="TOXIN PARE1-RELATED"/>
    <property type="match status" value="1"/>
</dbReference>
<dbReference type="Proteomes" id="UP001235664">
    <property type="component" value="Unassembled WGS sequence"/>
</dbReference>
<name>A0ABT9H952_9SPHN</name>
<dbReference type="RefSeq" id="WP_305929985.1">
    <property type="nucleotide sequence ID" value="NZ_JAVAIL010000003.1"/>
</dbReference>
<reference evidence="3 4" key="1">
    <citation type="submission" date="2023-08" db="EMBL/GenBank/DDBJ databases">
        <title>genomic of DY56.</title>
        <authorList>
            <person name="Wang Y."/>
        </authorList>
    </citation>
    <scope>NUCLEOTIDE SEQUENCE [LARGE SCALE GENOMIC DNA]</scope>
    <source>
        <strain evidence="3 4">DY56-A-20</strain>
    </source>
</reference>
<dbReference type="Pfam" id="PF05016">
    <property type="entry name" value="ParE_toxin"/>
    <property type="match status" value="1"/>
</dbReference>
<sequence length="99" mass="11413">MKLEYTEQARTDIVEIGEYIAEDNPPRARSFLAELRAFIEQIPENPRRYRLREEWGGAVRAASFGRYLALFEDTGDRVTILRVASGRRNVADLLDSKPQ</sequence>
<comment type="similarity">
    <text evidence="1">Belongs to the RelE toxin family.</text>
</comment>
<proteinExistence type="inferred from homology"/>
<evidence type="ECO:0000256" key="1">
    <source>
        <dbReference type="ARBA" id="ARBA00006226"/>
    </source>
</evidence>
<dbReference type="Gene3D" id="3.30.2310.20">
    <property type="entry name" value="RelE-like"/>
    <property type="match status" value="1"/>
</dbReference>
<gene>
    <name evidence="3" type="ORF">Q9K01_09375</name>
</gene>
<dbReference type="InterPro" id="IPR051803">
    <property type="entry name" value="TA_system_RelE-like_toxin"/>
</dbReference>
<accession>A0ABT9H952</accession>
<dbReference type="InterPro" id="IPR035093">
    <property type="entry name" value="RelE/ParE_toxin_dom_sf"/>
</dbReference>
<keyword evidence="4" id="KW-1185">Reference proteome</keyword>